<feature type="transmembrane region" description="Helical" evidence="8">
    <location>
        <begin position="76"/>
        <end position="94"/>
    </location>
</feature>
<feature type="transmembrane region" description="Helical" evidence="8">
    <location>
        <begin position="148"/>
        <end position="165"/>
    </location>
</feature>
<dbReference type="GO" id="GO:0005886">
    <property type="term" value="C:plasma membrane"/>
    <property type="evidence" value="ECO:0007669"/>
    <property type="project" value="UniProtKB-SubCell"/>
</dbReference>
<evidence type="ECO:0000256" key="3">
    <source>
        <dbReference type="ARBA" id="ARBA00022676"/>
    </source>
</evidence>
<feature type="transmembrane region" description="Helical" evidence="8">
    <location>
        <begin position="326"/>
        <end position="344"/>
    </location>
</feature>
<dbReference type="EMBL" id="QPJY01000013">
    <property type="protein sequence ID" value="RCX24946.1"/>
    <property type="molecule type" value="Genomic_DNA"/>
</dbReference>
<evidence type="ECO:0000313" key="10">
    <source>
        <dbReference type="EMBL" id="RCX24946.1"/>
    </source>
</evidence>
<comment type="subcellular location">
    <subcellularLocation>
        <location evidence="1">Cell membrane</location>
        <topology evidence="1">Multi-pass membrane protein</topology>
    </subcellularLocation>
</comment>
<evidence type="ECO:0000256" key="7">
    <source>
        <dbReference type="ARBA" id="ARBA00023136"/>
    </source>
</evidence>
<feature type="transmembrane region" description="Helical" evidence="8">
    <location>
        <begin position="268"/>
        <end position="291"/>
    </location>
</feature>
<dbReference type="PANTHER" id="PTHR33908">
    <property type="entry name" value="MANNOSYLTRANSFERASE YKCB-RELATED"/>
    <property type="match status" value="1"/>
</dbReference>
<feature type="transmembrane region" description="Helical" evidence="8">
    <location>
        <begin position="356"/>
        <end position="376"/>
    </location>
</feature>
<evidence type="ECO:0000256" key="6">
    <source>
        <dbReference type="ARBA" id="ARBA00022989"/>
    </source>
</evidence>
<evidence type="ECO:0000259" key="9">
    <source>
        <dbReference type="Pfam" id="PF13231"/>
    </source>
</evidence>
<keyword evidence="7 8" id="KW-0472">Membrane</keyword>
<feature type="domain" description="Glycosyltransferase RgtA/B/C/D-like" evidence="9">
    <location>
        <begin position="73"/>
        <end position="232"/>
    </location>
</feature>
<feature type="transmembrane region" description="Helical" evidence="8">
    <location>
        <begin position="303"/>
        <end position="320"/>
    </location>
</feature>
<dbReference type="PANTHER" id="PTHR33908:SF3">
    <property type="entry name" value="UNDECAPRENYL PHOSPHATE-ALPHA-4-AMINO-4-DEOXY-L-ARABINOSE ARABINOSYL TRANSFERASE"/>
    <property type="match status" value="1"/>
</dbReference>
<feature type="transmembrane region" description="Helical" evidence="8">
    <location>
        <begin position="171"/>
        <end position="204"/>
    </location>
</feature>
<evidence type="ECO:0000313" key="11">
    <source>
        <dbReference type="Proteomes" id="UP000252707"/>
    </source>
</evidence>
<sequence>MSPQSNHSPPLAAAEHRALLALVLLAVVAGFWVGIGSVPLFDLDEGAFSEATREMFERGDFISTYLNGEPRYDKPILVYWLQAAAVLAFGVNEFAFRLPSALSASLWVLLVGAFMGRVAGPRESLYGAGLTATALMITVMAKAATADALLNVLLAAAVLAAYLHLREGGRRWILAAFACAGLGFLAKGPVAVLVPAAVTFLYCLSRREPGRWLRAMFHPGGLLLFAAIALPWYLAQYLKEGDAFIQGFFMKHNVGRFSSPMEGHGGGFLYYLPVLLLGVLPHTALLFRVFARWRAVWADDLQRFMLLWFAFVFVFFSLSGTKLPHYLNYGYTGLMVLMALHLDGLRSRWLTLLPGLLYLGFLMALPRLILAALPLVEDPYYRAALGAVDEYAGAAWYGGFAAALAVGLYLAVERRRPPGQKLLVLGAVLALANSTLLFPLAGDLQQRPVREAAAVARQLDAPLVMWGINTPSFSVYVQRVVPRREPRPGEVVLTKSHRLERLGDYTLLYDRQGVALARVRP</sequence>
<keyword evidence="11" id="KW-1185">Reference proteome</keyword>
<evidence type="ECO:0000256" key="8">
    <source>
        <dbReference type="SAM" id="Phobius"/>
    </source>
</evidence>
<keyword evidence="5 8" id="KW-0812">Transmembrane</keyword>
<dbReference type="InterPro" id="IPR038731">
    <property type="entry name" value="RgtA/B/C-like"/>
</dbReference>
<protein>
    <submittedName>
        <fullName evidence="10">4-amino-4-deoxy-L-arabinose transferase-like glycosyltransferase</fullName>
    </submittedName>
</protein>
<gene>
    <name evidence="10" type="ORF">DFQ59_11342</name>
</gene>
<dbReference type="Proteomes" id="UP000252707">
    <property type="component" value="Unassembled WGS sequence"/>
</dbReference>
<name>A0A369BWK5_9GAMM</name>
<organism evidence="10 11">
    <name type="scientific">Thioalbus denitrificans</name>
    <dbReference type="NCBI Taxonomy" id="547122"/>
    <lineage>
        <taxon>Bacteria</taxon>
        <taxon>Pseudomonadati</taxon>
        <taxon>Pseudomonadota</taxon>
        <taxon>Gammaproteobacteria</taxon>
        <taxon>Chromatiales</taxon>
        <taxon>Ectothiorhodospiraceae</taxon>
        <taxon>Thioalbus</taxon>
    </lineage>
</organism>
<keyword evidence="4 10" id="KW-0808">Transferase</keyword>
<dbReference type="AlphaFoldDB" id="A0A369BWK5"/>
<evidence type="ECO:0000256" key="2">
    <source>
        <dbReference type="ARBA" id="ARBA00022475"/>
    </source>
</evidence>
<comment type="caution">
    <text evidence="10">The sequence shown here is derived from an EMBL/GenBank/DDBJ whole genome shotgun (WGS) entry which is preliminary data.</text>
</comment>
<feature type="transmembrane region" description="Helical" evidence="8">
    <location>
        <begin position="125"/>
        <end position="141"/>
    </location>
</feature>
<keyword evidence="3" id="KW-0328">Glycosyltransferase</keyword>
<evidence type="ECO:0000256" key="1">
    <source>
        <dbReference type="ARBA" id="ARBA00004651"/>
    </source>
</evidence>
<dbReference type="GO" id="GO:0016763">
    <property type="term" value="F:pentosyltransferase activity"/>
    <property type="evidence" value="ECO:0007669"/>
    <property type="project" value="TreeGrafter"/>
</dbReference>
<accession>A0A369BWK5</accession>
<keyword evidence="2" id="KW-1003">Cell membrane</keyword>
<dbReference type="GO" id="GO:0010041">
    <property type="term" value="P:response to iron(III) ion"/>
    <property type="evidence" value="ECO:0007669"/>
    <property type="project" value="TreeGrafter"/>
</dbReference>
<dbReference type="RefSeq" id="WP_245937309.1">
    <property type="nucleotide sequence ID" value="NZ_QPJY01000013.1"/>
</dbReference>
<evidence type="ECO:0000256" key="5">
    <source>
        <dbReference type="ARBA" id="ARBA00022692"/>
    </source>
</evidence>
<feature type="transmembrane region" description="Helical" evidence="8">
    <location>
        <begin position="20"/>
        <end position="41"/>
    </location>
</feature>
<proteinExistence type="predicted"/>
<feature type="transmembrane region" description="Helical" evidence="8">
    <location>
        <begin position="216"/>
        <end position="234"/>
    </location>
</feature>
<keyword evidence="6 8" id="KW-1133">Transmembrane helix</keyword>
<feature type="transmembrane region" description="Helical" evidence="8">
    <location>
        <begin position="101"/>
        <end position="119"/>
    </location>
</feature>
<evidence type="ECO:0000256" key="4">
    <source>
        <dbReference type="ARBA" id="ARBA00022679"/>
    </source>
</evidence>
<dbReference type="Pfam" id="PF13231">
    <property type="entry name" value="PMT_2"/>
    <property type="match status" value="1"/>
</dbReference>
<reference evidence="10 11" key="1">
    <citation type="submission" date="2018-07" db="EMBL/GenBank/DDBJ databases">
        <title>Genomic Encyclopedia of Type Strains, Phase IV (KMG-IV): sequencing the most valuable type-strain genomes for metagenomic binning, comparative biology and taxonomic classification.</title>
        <authorList>
            <person name="Goeker M."/>
        </authorList>
    </citation>
    <scope>NUCLEOTIDE SEQUENCE [LARGE SCALE GENOMIC DNA]</scope>
    <source>
        <strain evidence="10 11">DSM 26407</strain>
    </source>
</reference>
<feature type="transmembrane region" description="Helical" evidence="8">
    <location>
        <begin position="391"/>
        <end position="410"/>
    </location>
</feature>
<dbReference type="InterPro" id="IPR050297">
    <property type="entry name" value="LipidA_mod_glycosyltrf_83"/>
</dbReference>
<dbReference type="GO" id="GO:0009103">
    <property type="term" value="P:lipopolysaccharide biosynthetic process"/>
    <property type="evidence" value="ECO:0007669"/>
    <property type="project" value="UniProtKB-ARBA"/>
</dbReference>
<feature type="transmembrane region" description="Helical" evidence="8">
    <location>
        <begin position="422"/>
        <end position="441"/>
    </location>
</feature>